<evidence type="ECO:0000256" key="15">
    <source>
        <dbReference type="ARBA" id="ARBA00047545"/>
    </source>
</evidence>
<dbReference type="GO" id="GO:0006283">
    <property type="term" value="P:transcription-coupled nucleotide-excision repair"/>
    <property type="evidence" value="ECO:0007669"/>
    <property type="project" value="EnsemblFungi"/>
</dbReference>
<dbReference type="InterPro" id="IPR017923">
    <property type="entry name" value="TFIIS_N"/>
</dbReference>
<dbReference type="SUPFAM" id="SSF47676">
    <property type="entry name" value="Conserved domain common to transcription factors TFIIS, elongin A, CRSP70"/>
    <property type="match status" value="1"/>
</dbReference>
<evidence type="ECO:0000256" key="3">
    <source>
        <dbReference type="ARBA" id="ARBA00004286"/>
    </source>
</evidence>
<evidence type="ECO:0000256" key="2">
    <source>
        <dbReference type="ARBA" id="ARBA00004123"/>
    </source>
</evidence>
<dbReference type="GO" id="GO:0030437">
    <property type="term" value="P:ascospore formation"/>
    <property type="evidence" value="ECO:0007669"/>
    <property type="project" value="EnsemblFungi"/>
</dbReference>
<feature type="domain" description="WW" evidence="17">
    <location>
        <begin position="451"/>
        <end position="485"/>
    </location>
</feature>
<dbReference type="CDD" id="cd19172">
    <property type="entry name" value="SET_SETD2"/>
    <property type="match status" value="1"/>
</dbReference>
<name>A0A1E4SSP1_9ASCO</name>
<feature type="region of interest" description="Disordered" evidence="16">
    <location>
        <begin position="418"/>
        <end position="451"/>
    </location>
</feature>
<dbReference type="InterPro" id="IPR006560">
    <property type="entry name" value="AWS_dom"/>
</dbReference>
<dbReference type="Gene3D" id="2.170.270.10">
    <property type="entry name" value="SET domain"/>
    <property type="match status" value="1"/>
</dbReference>
<dbReference type="FunFam" id="2.170.270.10:FF:000033">
    <property type="entry name" value="Histone-lysine N-methyltransferase"/>
    <property type="match status" value="1"/>
</dbReference>
<dbReference type="GeneID" id="30983093"/>
<dbReference type="CDD" id="cd00201">
    <property type="entry name" value="WW"/>
    <property type="match status" value="1"/>
</dbReference>
<dbReference type="GO" id="GO:0140955">
    <property type="term" value="F:histone H3K36 trimethyltransferase activity"/>
    <property type="evidence" value="ECO:0007669"/>
    <property type="project" value="UniProtKB-EC"/>
</dbReference>
<dbReference type="GO" id="GO:0030174">
    <property type="term" value="P:regulation of DNA-templated DNA replication initiation"/>
    <property type="evidence" value="ECO:0007669"/>
    <property type="project" value="EnsemblFungi"/>
</dbReference>
<dbReference type="GO" id="GO:0005694">
    <property type="term" value="C:chromosome"/>
    <property type="evidence" value="ECO:0007669"/>
    <property type="project" value="UniProtKB-SubCell"/>
</dbReference>
<dbReference type="STRING" id="984487.A0A1E4SSP1"/>
<dbReference type="SUPFAM" id="SSF82199">
    <property type="entry name" value="SET domain"/>
    <property type="match status" value="1"/>
</dbReference>
<dbReference type="PANTHER" id="PTHR22884">
    <property type="entry name" value="SET DOMAIN PROTEINS"/>
    <property type="match status" value="1"/>
</dbReference>
<accession>A0A1E4SSP1</accession>
<feature type="compositionally biased region" description="Basic and acidic residues" evidence="16">
    <location>
        <begin position="432"/>
        <end position="442"/>
    </location>
</feature>
<sequence length="705" mass="80968">MDLDKTEEAKSRFEEIKKCTYTPKTIGSSNQQEYMTCDCQEHWDSANQKNLACGDDSSCINRVTSVECVNGHCLCGTDCQNQRFQKRQYASVSVFQTELKGYGLRANQTIPELAFIYEYIGEVIDETTFRARMLDYDKKNFKHFYFMMLKQDSFIDATIKGSLARFCNHSCNPNAYVDKWVVGDKLRMGIFAKRAIQQNEEITFDYNVDRYGAQSQPCYCGEPNCVKFMGGKTQTDAALLLPDGISEALGVTAKQEKQWLKENKHLRAKQQAEDAVINEMFIKSIEVQELTEADVSKVMGALMKPQDIHIVRKLIQRIYMTNDASVNSLIVRFHGYKTLSTLIKEFRGVDDEMVLKILTILSKWPKVTRNKISSSQIENVVKDLEESSPNDDIKALASELLQEWGNLQMAYRIPKTKSDSISSYGRKGSRSPKVETSEEPEHQTTFTVSTEGLPDGWEMAFDENTKSNYYYHRELNISRWDRPTASVPTGPKIGNEAKSFKNKNHGNNNGNAGPFYGELLAQQEEERLKLEKEEQFMKLQEREKQLQELIKQSGDEQRKKQIEERNKIQEKLKKQQEKLGKSSRSKSSKHKSSKNTPETLEKKWTHVMAKHIPNCIKKYEAEIGRDNIKGCAKDIVKTLVAKELKKDANANPPKELESAKLKKIKEYCTIFMEKFLVKYRAKHDRKRKGDDVKTGDEEAVKKAKI</sequence>
<dbReference type="InterPro" id="IPR038190">
    <property type="entry name" value="SRI_sf"/>
</dbReference>
<dbReference type="GO" id="GO:0140954">
    <property type="term" value="F:histone H3K36 dimethyltransferase activity"/>
    <property type="evidence" value="ECO:0007669"/>
    <property type="project" value="EnsemblFungi"/>
</dbReference>
<feature type="region of interest" description="Disordered" evidence="16">
    <location>
        <begin position="571"/>
        <end position="604"/>
    </location>
</feature>
<evidence type="ECO:0000256" key="12">
    <source>
        <dbReference type="ARBA" id="ARBA00023163"/>
    </source>
</evidence>
<dbReference type="Pfam" id="PF08236">
    <property type="entry name" value="SRI"/>
    <property type="match status" value="1"/>
</dbReference>
<dbReference type="Gene3D" id="2.20.70.10">
    <property type="match status" value="1"/>
</dbReference>
<feature type="compositionally biased region" description="Basic and acidic residues" evidence="16">
    <location>
        <begin position="571"/>
        <end position="580"/>
    </location>
</feature>
<evidence type="ECO:0000256" key="1">
    <source>
        <dbReference type="ARBA" id="ARBA00003901"/>
    </source>
</evidence>
<dbReference type="GO" id="GO:0005634">
    <property type="term" value="C:nucleus"/>
    <property type="evidence" value="ECO:0007669"/>
    <property type="project" value="UniProtKB-SubCell"/>
</dbReference>
<keyword evidence="10" id="KW-0949">S-adenosyl-L-methionine</keyword>
<evidence type="ECO:0000313" key="22">
    <source>
        <dbReference type="Proteomes" id="UP000094285"/>
    </source>
</evidence>
<gene>
    <name evidence="21" type="ORF">CANTADRAFT_43434</name>
</gene>
<organism evidence="21 22">
    <name type="scientific">Suhomyces tanzawaensis NRRL Y-17324</name>
    <dbReference type="NCBI Taxonomy" id="984487"/>
    <lineage>
        <taxon>Eukaryota</taxon>
        <taxon>Fungi</taxon>
        <taxon>Dikarya</taxon>
        <taxon>Ascomycota</taxon>
        <taxon>Saccharomycotina</taxon>
        <taxon>Pichiomycetes</taxon>
        <taxon>Debaryomycetaceae</taxon>
        <taxon>Suhomyces</taxon>
    </lineage>
</organism>
<dbReference type="InterPro" id="IPR001214">
    <property type="entry name" value="SET_dom"/>
</dbReference>
<dbReference type="SMART" id="SM00508">
    <property type="entry name" value="PostSET"/>
    <property type="match status" value="1"/>
</dbReference>
<dbReference type="Gene3D" id="1.20.930.10">
    <property type="entry name" value="Conserved domain common to transcription factors TFIIS, elongin A, CRSP70"/>
    <property type="match status" value="1"/>
</dbReference>
<dbReference type="GO" id="GO:0032259">
    <property type="term" value="P:methylation"/>
    <property type="evidence" value="ECO:0007669"/>
    <property type="project" value="UniProtKB-KW"/>
</dbReference>
<reference evidence="22" key="1">
    <citation type="submission" date="2016-05" db="EMBL/GenBank/DDBJ databases">
        <title>Comparative genomics of biotechnologically important yeasts.</title>
        <authorList>
            <consortium name="DOE Joint Genome Institute"/>
            <person name="Riley R."/>
            <person name="Haridas S."/>
            <person name="Wolfe K.H."/>
            <person name="Lopes M.R."/>
            <person name="Hittinger C.T."/>
            <person name="Goker M."/>
            <person name="Salamov A."/>
            <person name="Wisecaver J."/>
            <person name="Long T.M."/>
            <person name="Aerts A.L."/>
            <person name="Barry K."/>
            <person name="Choi C."/>
            <person name="Clum A."/>
            <person name="Coughlan A.Y."/>
            <person name="Deshpande S."/>
            <person name="Douglass A.P."/>
            <person name="Hanson S.J."/>
            <person name="Klenk H.-P."/>
            <person name="Labutti K."/>
            <person name="Lapidus A."/>
            <person name="Lindquist E."/>
            <person name="Lipzen A."/>
            <person name="Meier-Kolthoff J.P."/>
            <person name="Ohm R.A."/>
            <person name="Otillar R.P."/>
            <person name="Pangilinan J."/>
            <person name="Peng Y."/>
            <person name="Rokas A."/>
            <person name="Rosa C.A."/>
            <person name="Scheuner C."/>
            <person name="Sibirny A.A."/>
            <person name="Slot J.C."/>
            <person name="Stielow J.B."/>
            <person name="Sun H."/>
            <person name="Kurtzman C.P."/>
            <person name="Blackwell M."/>
            <person name="Grigoriev I.V."/>
            <person name="Jeffries T.W."/>
        </authorList>
    </citation>
    <scope>NUCLEOTIDE SEQUENCE [LARGE SCALE GENOMIC DNA]</scope>
    <source>
        <strain evidence="22">NRRL Y-17324</strain>
    </source>
</reference>
<dbReference type="GO" id="GO:0009302">
    <property type="term" value="P:sno(s)RNA transcription"/>
    <property type="evidence" value="ECO:0007669"/>
    <property type="project" value="EnsemblFungi"/>
</dbReference>
<feature type="domain" description="SET" evidence="18">
    <location>
        <begin position="90"/>
        <end position="207"/>
    </location>
</feature>
<dbReference type="SMART" id="SM00317">
    <property type="entry name" value="SET"/>
    <property type="match status" value="1"/>
</dbReference>
<dbReference type="EC" id="2.1.1.359" evidence="4"/>
<dbReference type="SMART" id="SM00570">
    <property type="entry name" value="AWS"/>
    <property type="match status" value="1"/>
</dbReference>
<evidence type="ECO:0000256" key="16">
    <source>
        <dbReference type="SAM" id="MobiDB-lite"/>
    </source>
</evidence>
<dbReference type="InterPro" id="IPR025788">
    <property type="entry name" value="Set2_fungi"/>
</dbReference>
<feature type="domain" description="AWS" evidence="20">
    <location>
        <begin position="32"/>
        <end position="88"/>
    </location>
</feature>
<feature type="compositionally biased region" description="Basic residues" evidence="16">
    <location>
        <begin position="581"/>
        <end position="593"/>
    </location>
</feature>
<dbReference type="Gene3D" id="1.10.1740.100">
    <property type="entry name" value="Set2, Rpb1 interacting domain"/>
    <property type="match status" value="1"/>
</dbReference>
<protein>
    <recommendedName>
        <fullName evidence="5">Histone-lysine N-methyltransferase, H3 lysine-36 specific</fullName>
        <ecNumber evidence="4">2.1.1.359</ecNumber>
    </recommendedName>
    <alternativeName>
        <fullName evidence="14">SET domain-containing protein 2</fullName>
    </alternativeName>
</protein>
<keyword evidence="12" id="KW-0804">Transcription</keyword>
<evidence type="ECO:0000259" key="18">
    <source>
        <dbReference type="PROSITE" id="PS50280"/>
    </source>
</evidence>
<dbReference type="AlphaFoldDB" id="A0A1E4SSP1"/>
<keyword evidence="6" id="KW-0158">Chromosome</keyword>
<keyword evidence="9" id="KW-0808">Transferase</keyword>
<feature type="domain" description="Post-SET" evidence="19">
    <location>
        <begin position="214"/>
        <end position="230"/>
    </location>
</feature>
<dbReference type="InterPro" id="IPR036020">
    <property type="entry name" value="WW_dom_sf"/>
</dbReference>
<evidence type="ECO:0000256" key="6">
    <source>
        <dbReference type="ARBA" id="ARBA00022454"/>
    </source>
</evidence>
<keyword evidence="22" id="KW-1185">Reference proteome</keyword>
<proteinExistence type="predicted"/>
<dbReference type="GO" id="GO:0006353">
    <property type="term" value="P:DNA-templated transcription termination"/>
    <property type="evidence" value="ECO:0007669"/>
    <property type="project" value="EnsemblFungi"/>
</dbReference>
<comment type="catalytic activity">
    <reaction evidence="15">
        <text>L-lysyl(36)-[histone H3] + 3 S-adenosyl-L-methionine = N(6),N(6),N(6)-trimethyl-L-lysyl(36)-[histone H3] + 3 S-adenosyl-L-homocysteine + 3 H(+)</text>
        <dbReference type="Rhea" id="RHEA:60324"/>
        <dbReference type="Rhea" id="RHEA-COMP:9785"/>
        <dbReference type="Rhea" id="RHEA-COMP:15536"/>
        <dbReference type="ChEBI" id="CHEBI:15378"/>
        <dbReference type="ChEBI" id="CHEBI:29969"/>
        <dbReference type="ChEBI" id="CHEBI:57856"/>
        <dbReference type="ChEBI" id="CHEBI:59789"/>
        <dbReference type="ChEBI" id="CHEBI:61961"/>
        <dbReference type="EC" id="2.1.1.359"/>
    </reaction>
</comment>
<dbReference type="SMART" id="SM00456">
    <property type="entry name" value="WW"/>
    <property type="match status" value="1"/>
</dbReference>
<dbReference type="SUPFAM" id="SSF51045">
    <property type="entry name" value="WW domain"/>
    <property type="match status" value="1"/>
</dbReference>
<evidence type="ECO:0000259" key="19">
    <source>
        <dbReference type="PROSITE" id="PS50868"/>
    </source>
</evidence>
<dbReference type="PROSITE" id="PS50020">
    <property type="entry name" value="WW_DOMAIN_2"/>
    <property type="match status" value="1"/>
</dbReference>
<evidence type="ECO:0000256" key="14">
    <source>
        <dbReference type="ARBA" id="ARBA00030091"/>
    </source>
</evidence>
<dbReference type="GO" id="GO:0045128">
    <property type="term" value="P:negative regulation of reciprocal meiotic recombination"/>
    <property type="evidence" value="ECO:0007669"/>
    <property type="project" value="EnsemblFungi"/>
</dbReference>
<dbReference type="PROSITE" id="PS50868">
    <property type="entry name" value="POST_SET"/>
    <property type="match status" value="1"/>
</dbReference>
<dbReference type="EMBL" id="KV453909">
    <property type="protein sequence ID" value="ODV82412.1"/>
    <property type="molecule type" value="Genomic_DNA"/>
</dbReference>
<keyword evidence="11" id="KW-0805">Transcription regulation</keyword>
<dbReference type="InterPro" id="IPR044437">
    <property type="entry name" value="SETD2/Set2_SET"/>
</dbReference>
<dbReference type="InterPro" id="IPR050777">
    <property type="entry name" value="SET2_Histone-Lys_MeTrsfase"/>
</dbReference>
<keyword evidence="13" id="KW-0539">Nucleus</keyword>
<dbReference type="Pfam" id="PF17907">
    <property type="entry name" value="AWS"/>
    <property type="match status" value="1"/>
</dbReference>
<dbReference type="Pfam" id="PF00856">
    <property type="entry name" value="SET"/>
    <property type="match status" value="1"/>
</dbReference>
<evidence type="ECO:0000313" key="21">
    <source>
        <dbReference type="EMBL" id="ODV82412.1"/>
    </source>
</evidence>
<dbReference type="RefSeq" id="XP_020067534.1">
    <property type="nucleotide sequence ID" value="XM_020208957.1"/>
</dbReference>
<dbReference type="Pfam" id="PF08711">
    <property type="entry name" value="Med26"/>
    <property type="match status" value="1"/>
</dbReference>
<dbReference type="PROSITE" id="PS01159">
    <property type="entry name" value="WW_DOMAIN_1"/>
    <property type="match status" value="1"/>
</dbReference>
<dbReference type="PROSITE" id="PS50280">
    <property type="entry name" value="SET"/>
    <property type="match status" value="1"/>
</dbReference>
<evidence type="ECO:0000256" key="7">
    <source>
        <dbReference type="ARBA" id="ARBA00022491"/>
    </source>
</evidence>
<comment type="subcellular location">
    <subcellularLocation>
        <location evidence="3">Chromosome</location>
    </subcellularLocation>
    <subcellularLocation>
        <location evidence="2">Nucleus</location>
    </subcellularLocation>
</comment>
<evidence type="ECO:0000256" key="13">
    <source>
        <dbReference type="ARBA" id="ARBA00023242"/>
    </source>
</evidence>
<evidence type="ECO:0000256" key="11">
    <source>
        <dbReference type="ARBA" id="ARBA00023015"/>
    </source>
</evidence>
<evidence type="ECO:0000259" key="20">
    <source>
        <dbReference type="PROSITE" id="PS51215"/>
    </source>
</evidence>
<dbReference type="InterPro" id="IPR035441">
    <property type="entry name" value="TFIIS/LEDGF_dom_sf"/>
</dbReference>
<evidence type="ECO:0000256" key="8">
    <source>
        <dbReference type="ARBA" id="ARBA00022603"/>
    </source>
</evidence>
<comment type="function">
    <text evidence="1">Histone methyltransferase that trimethylates histone H3 'Lys-36' forming H3K36me3. Involved in transcription elongation as well as in transcription repression.</text>
</comment>
<dbReference type="GO" id="GO:0060195">
    <property type="term" value="P:negative regulation of antisense RNA transcription"/>
    <property type="evidence" value="ECO:0007669"/>
    <property type="project" value="EnsemblFungi"/>
</dbReference>
<keyword evidence="7" id="KW-0678">Repressor</keyword>
<dbReference type="Proteomes" id="UP000094285">
    <property type="component" value="Unassembled WGS sequence"/>
</dbReference>
<dbReference type="InterPro" id="IPR003616">
    <property type="entry name" value="Post-SET_dom"/>
</dbReference>
<dbReference type="GO" id="GO:0005829">
    <property type="term" value="C:cytosol"/>
    <property type="evidence" value="ECO:0007669"/>
    <property type="project" value="EnsemblFungi"/>
</dbReference>
<keyword evidence="8" id="KW-0489">Methyltransferase</keyword>
<dbReference type="InterPro" id="IPR013257">
    <property type="entry name" value="SRI"/>
</dbReference>
<evidence type="ECO:0000256" key="5">
    <source>
        <dbReference type="ARBA" id="ARBA00018028"/>
    </source>
</evidence>
<feature type="region of interest" description="Disordered" evidence="16">
    <location>
        <begin position="496"/>
        <end position="515"/>
    </location>
</feature>
<feature type="compositionally biased region" description="Basic and acidic residues" evidence="16">
    <location>
        <begin position="687"/>
        <end position="705"/>
    </location>
</feature>
<dbReference type="OrthoDB" id="422362at2759"/>
<evidence type="ECO:0000259" key="17">
    <source>
        <dbReference type="PROSITE" id="PS50020"/>
    </source>
</evidence>
<dbReference type="Pfam" id="PF00397">
    <property type="entry name" value="WW"/>
    <property type="match status" value="1"/>
</dbReference>
<dbReference type="PROSITE" id="PS51568">
    <property type="entry name" value="SAM_MT43_SET2_1"/>
    <property type="match status" value="1"/>
</dbReference>
<evidence type="ECO:0000256" key="4">
    <source>
        <dbReference type="ARBA" id="ARBA00012178"/>
    </source>
</evidence>
<dbReference type="GO" id="GO:0003723">
    <property type="term" value="F:RNA binding"/>
    <property type="evidence" value="ECO:0007669"/>
    <property type="project" value="EnsemblFungi"/>
</dbReference>
<evidence type="ECO:0000256" key="9">
    <source>
        <dbReference type="ARBA" id="ARBA00022679"/>
    </source>
</evidence>
<evidence type="ECO:0000256" key="10">
    <source>
        <dbReference type="ARBA" id="ARBA00022691"/>
    </source>
</evidence>
<dbReference type="InterPro" id="IPR001202">
    <property type="entry name" value="WW_dom"/>
</dbReference>
<dbReference type="InterPro" id="IPR046341">
    <property type="entry name" value="SET_dom_sf"/>
</dbReference>
<dbReference type="PROSITE" id="PS51215">
    <property type="entry name" value="AWS"/>
    <property type="match status" value="1"/>
</dbReference>
<feature type="region of interest" description="Disordered" evidence="16">
    <location>
        <begin position="681"/>
        <end position="705"/>
    </location>
</feature>
<dbReference type="GO" id="GO:0006354">
    <property type="term" value="P:DNA-templated transcription elongation"/>
    <property type="evidence" value="ECO:0007669"/>
    <property type="project" value="EnsemblFungi"/>
</dbReference>